<keyword evidence="5 8" id="KW-1133">Transmembrane helix</keyword>
<dbReference type="Pfam" id="PF14703">
    <property type="entry name" value="PHM7_cyt"/>
    <property type="match status" value="1"/>
</dbReference>
<evidence type="ECO:0000256" key="2">
    <source>
        <dbReference type="ARBA" id="ARBA00007779"/>
    </source>
</evidence>
<feature type="domain" description="CSC1/OSCA1-like cytosolic" evidence="12">
    <location>
        <begin position="204"/>
        <end position="397"/>
    </location>
</feature>
<dbReference type="Pfam" id="PF02714">
    <property type="entry name" value="RSN1_7TM"/>
    <property type="match status" value="1"/>
</dbReference>
<dbReference type="Pfam" id="PF12621">
    <property type="entry name" value="PHM7_ext"/>
    <property type="match status" value="1"/>
</dbReference>
<protein>
    <recommendedName>
        <fullName evidence="15">DUF221-domain-containing protein</fullName>
    </recommendedName>
</protein>
<evidence type="ECO:0000256" key="8">
    <source>
        <dbReference type="SAM" id="Phobius"/>
    </source>
</evidence>
<dbReference type="InterPro" id="IPR032880">
    <property type="entry name" value="CSC1/OSCA1-like_N"/>
</dbReference>
<feature type="transmembrane region" description="Helical" evidence="8">
    <location>
        <begin position="455"/>
        <end position="480"/>
    </location>
</feature>
<sequence length="863" mass="96193">NPQLRRSYSSTMSDSPTTNDPETSLSGLVSTLVPTLLLALVYVVIFLILRKSHRRYYAPRTYLGTLREEERSAALPTGFLNWIGAFWKIPDTYALQHQSLDAYLFIRFLRMTVVIMFVGACITWPVLFPVNITGGGDGGQLNMLSMSHVSKNKSGGKYRYFAHAGCAIIFFGFVLMLVARESIFYINLRQAFLLSPVYANRISARSVLFTSVPTDYLHEGKLRKVFGSAVRNIWITRDTEKVDELVEERDKVAYRLEAAEVKLIKLANGERLKAVKKGALDPEEERIEQGDDESGSLASRWVPNKKRPTHRIGKFGLIGKKVDTINWARTKLETLIPETEAAQISYRAGETKATGSVFIEFAHQSEAQAAFQTLPHHQALHMSPRYIGVNPNEVIWKSLKISWWQRVIRNIAVLSFITALIVFWAIPVAVVGLISNVNYLESYSWLHWLTAIPNVIMGVVTGLLPSVALSILMSLVPVIMRLCAKQAGEPSLARVELFTQNAYFAFQVIQVFLVVTVASSASSLIKSISKDPSSTPSLLAERIPRASNFYINYFVVQGLTVASGVLSQVVGFIIFSVLYKYLAGTPRKMYQKWANLSAISWGSSLPVFTNIAVIGLVYSCIAPLVLGFATIGMFLFYLAFRYNILFVTDSQIDTKGLIYPRALQQLLTGIYIAEVCLIGLFGVNVTPGPLVLMVAMLIFTALFHISLNSALDPLLYNLPKSLEAEEESLRGLMEGGGVEEEKNGNVSSIATRKKPNFISKFFKPHIYSDYATLRQLVPHGLLDADNMYEDSVAENAYFPPSVTSETPLLWIPRDAAGISAQEVAHTGRVIPITDEGCELNEKNKLVWDAEGARPPLWKEKVYY</sequence>
<dbReference type="InterPro" id="IPR003864">
    <property type="entry name" value="CSC1/OSCA1-like_7TM"/>
</dbReference>
<feature type="domain" description="CSC1/OSCA1-like 7TM region" evidence="9">
    <location>
        <begin position="409"/>
        <end position="681"/>
    </location>
</feature>
<dbReference type="OrthoDB" id="1076608at2759"/>
<feature type="transmembrane region" description="Helical" evidence="8">
    <location>
        <begin position="407"/>
        <end position="435"/>
    </location>
</feature>
<feature type="transmembrane region" description="Helical" evidence="8">
    <location>
        <begin position="624"/>
        <end position="645"/>
    </location>
</feature>
<evidence type="ECO:0000259" key="12">
    <source>
        <dbReference type="Pfam" id="PF14703"/>
    </source>
</evidence>
<feature type="transmembrane region" description="Helical" evidence="8">
    <location>
        <begin position="690"/>
        <end position="711"/>
    </location>
</feature>
<keyword evidence="4 8" id="KW-0812">Transmembrane</keyword>
<reference evidence="13 14" key="1">
    <citation type="submission" date="2018-05" db="EMBL/GenBank/DDBJ databases">
        <title>Whole genome sequencing for identification of molecular markers to develop diagnostic detection tools for the regulated plant pathogen Lachnellula willkommii.</title>
        <authorList>
            <person name="Giroux E."/>
            <person name="Bilodeau G."/>
        </authorList>
    </citation>
    <scope>NUCLEOTIDE SEQUENCE [LARGE SCALE GENOMIC DNA]</scope>
    <source>
        <strain evidence="13 14">CBS 625.97</strain>
    </source>
</reference>
<dbReference type="GO" id="GO:0005886">
    <property type="term" value="C:plasma membrane"/>
    <property type="evidence" value="ECO:0007669"/>
    <property type="project" value="TreeGrafter"/>
</dbReference>
<evidence type="ECO:0000259" key="11">
    <source>
        <dbReference type="Pfam" id="PF13967"/>
    </source>
</evidence>
<dbReference type="PANTHER" id="PTHR13018:SF26">
    <property type="entry name" value="DOMAIN PROTEIN, PUTATIVE (AFU_ORTHOLOGUE AFUA_5G10920)-RELATED"/>
    <property type="match status" value="1"/>
</dbReference>
<feature type="region of interest" description="Disordered" evidence="7">
    <location>
        <begin position="1"/>
        <end position="23"/>
    </location>
</feature>
<evidence type="ECO:0000313" key="13">
    <source>
        <dbReference type="EMBL" id="TVY54924.1"/>
    </source>
</evidence>
<dbReference type="PANTHER" id="PTHR13018">
    <property type="entry name" value="PROBABLE MEMBRANE PROTEIN DUF221-RELATED"/>
    <property type="match status" value="1"/>
</dbReference>
<feature type="transmembrane region" description="Helical" evidence="8">
    <location>
        <begin position="666"/>
        <end position="684"/>
    </location>
</feature>
<evidence type="ECO:0000259" key="10">
    <source>
        <dbReference type="Pfam" id="PF12621"/>
    </source>
</evidence>
<feature type="region of interest" description="Disordered" evidence="7">
    <location>
        <begin position="280"/>
        <end position="301"/>
    </location>
</feature>
<evidence type="ECO:0000256" key="6">
    <source>
        <dbReference type="ARBA" id="ARBA00023136"/>
    </source>
</evidence>
<feature type="transmembrane region" description="Helical" evidence="8">
    <location>
        <begin position="108"/>
        <end position="127"/>
    </location>
</feature>
<feature type="transmembrane region" description="Helical" evidence="8">
    <location>
        <begin position="160"/>
        <end position="179"/>
    </location>
</feature>
<feature type="transmembrane region" description="Helical" evidence="8">
    <location>
        <begin position="25"/>
        <end position="49"/>
    </location>
</feature>
<dbReference type="InterPro" id="IPR045122">
    <property type="entry name" value="Csc1-like"/>
</dbReference>
<dbReference type="Pfam" id="PF13967">
    <property type="entry name" value="RSN1_TM"/>
    <property type="match status" value="1"/>
</dbReference>
<evidence type="ECO:0000256" key="1">
    <source>
        <dbReference type="ARBA" id="ARBA00004141"/>
    </source>
</evidence>
<comment type="caution">
    <text evidence="13">The sequence shown here is derived from an EMBL/GenBank/DDBJ whole genome shotgun (WGS) entry which is preliminary data.</text>
</comment>
<evidence type="ECO:0000256" key="3">
    <source>
        <dbReference type="ARBA" id="ARBA00022448"/>
    </source>
</evidence>
<feature type="transmembrane region" description="Helical" evidence="8">
    <location>
        <begin position="501"/>
        <end position="525"/>
    </location>
</feature>
<feature type="transmembrane region" description="Helical" evidence="8">
    <location>
        <begin position="554"/>
        <end position="581"/>
    </location>
</feature>
<keyword evidence="14" id="KW-1185">Reference proteome</keyword>
<keyword evidence="3" id="KW-0813">Transport</keyword>
<dbReference type="AlphaFoldDB" id="A0A7D8UZG1"/>
<accession>A0A7D8UZG1</accession>
<evidence type="ECO:0000256" key="4">
    <source>
        <dbReference type="ARBA" id="ARBA00022692"/>
    </source>
</evidence>
<comment type="similarity">
    <text evidence="2">Belongs to the CSC1 (TC 1.A.17) family.</text>
</comment>
<feature type="transmembrane region" description="Helical" evidence="8">
    <location>
        <begin position="593"/>
        <end position="618"/>
    </location>
</feature>
<name>A0A7D8UZG1_9HELO</name>
<dbReference type="GO" id="GO:0005227">
    <property type="term" value="F:calcium-activated cation channel activity"/>
    <property type="evidence" value="ECO:0007669"/>
    <property type="project" value="InterPro"/>
</dbReference>
<evidence type="ECO:0000313" key="14">
    <source>
        <dbReference type="Proteomes" id="UP000481288"/>
    </source>
</evidence>
<feature type="compositionally biased region" description="Acidic residues" evidence="7">
    <location>
        <begin position="281"/>
        <end position="294"/>
    </location>
</feature>
<organism evidence="13 14">
    <name type="scientific">Lachnellula cervina</name>
    <dbReference type="NCBI Taxonomy" id="1316786"/>
    <lineage>
        <taxon>Eukaryota</taxon>
        <taxon>Fungi</taxon>
        <taxon>Dikarya</taxon>
        <taxon>Ascomycota</taxon>
        <taxon>Pezizomycotina</taxon>
        <taxon>Leotiomycetes</taxon>
        <taxon>Helotiales</taxon>
        <taxon>Lachnaceae</taxon>
        <taxon>Lachnellula</taxon>
    </lineage>
</organism>
<dbReference type="EMBL" id="QGMG01000292">
    <property type="protein sequence ID" value="TVY54924.1"/>
    <property type="molecule type" value="Genomic_DNA"/>
</dbReference>
<evidence type="ECO:0008006" key="15">
    <source>
        <dbReference type="Google" id="ProtNLM"/>
    </source>
</evidence>
<proteinExistence type="inferred from homology"/>
<evidence type="ECO:0000256" key="5">
    <source>
        <dbReference type="ARBA" id="ARBA00022989"/>
    </source>
</evidence>
<feature type="domain" description="10TM putative phosphate transporter extracellular tail" evidence="10">
    <location>
        <begin position="761"/>
        <end position="855"/>
    </location>
</feature>
<dbReference type="InterPro" id="IPR022257">
    <property type="entry name" value="PHM7_ext"/>
</dbReference>
<feature type="domain" description="CSC1/OSCA1-like N-terminal transmembrane" evidence="11">
    <location>
        <begin position="28"/>
        <end position="181"/>
    </location>
</feature>
<gene>
    <name evidence="13" type="primary">RSN1_0</name>
    <name evidence="13" type="ORF">LCER1_G002280</name>
</gene>
<comment type="subcellular location">
    <subcellularLocation>
        <location evidence="1">Membrane</location>
        <topology evidence="1">Multi-pass membrane protein</topology>
    </subcellularLocation>
</comment>
<dbReference type="InterPro" id="IPR027815">
    <property type="entry name" value="CSC1/OSCA1-like_cyt"/>
</dbReference>
<evidence type="ECO:0000259" key="9">
    <source>
        <dbReference type="Pfam" id="PF02714"/>
    </source>
</evidence>
<feature type="non-terminal residue" evidence="13">
    <location>
        <position position="1"/>
    </location>
</feature>
<keyword evidence="6 8" id="KW-0472">Membrane</keyword>
<evidence type="ECO:0000256" key="7">
    <source>
        <dbReference type="SAM" id="MobiDB-lite"/>
    </source>
</evidence>
<dbReference type="Proteomes" id="UP000481288">
    <property type="component" value="Unassembled WGS sequence"/>
</dbReference>